<protein>
    <submittedName>
        <fullName evidence="2">IS630 family transposase</fullName>
    </submittedName>
</protein>
<dbReference type="InterPro" id="IPR012337">
    <property type="entry name" value="RNaseH-like_sf"/>
</dbReference>
<dbReference type="SUPFAM" id="SSF46689">
    <property type="entry name" value="Homeodomain-like"/>
    <property type="match status" value="1"/>
</dbReference>
<dbReference type="Pfam" id="PF13358">
    <property type="entry name" value="DDE_3"/>
    <property type="match status" value="1"/>
</dbReference>
<evidence type="ECO:0000259" key="1">
    <source>
        <dbReference type="Pfam" id="PF13358"/>
    </source>
</evidence>
<dbReference type="RefSeq" id="WP_233731494.1">
    <property type="nucleotide sequence ID" value="NZ_JAJVCN010000004.1"/>
</dbReference>
<gene>
    <name evidence="2" type="ORF">LWC34_45465</name>
</gene>
<comment type="caution">
    <text evidence="2">The sequence shown here is derived from an EMBL/GenBank/DDBJ whole genome shotgun (WGS) entry which is preliminary data.</text>
</comment>
<dbReference type="InterPro" id="IPR036397">
    <property type="entry name" value="RNaseH_sf"/>
</dbReference>
<dbReference type="SUPFAM" id="SSF53098">
    <property type="entry name" value="Ribonuclease H-like"/>
    <property type="match status" value="1"/>
</dbReference>
<sequence>MGRRPEVFVRSLEPEEAQRLVKVTRSTRDRVRLRRAGIVLASMQGRSADDIAVMFAATDGYVREVIHAFNDLGFAALDPKWSGGRPRKFGSAARELICRVAQADPAGLGQPFTTWSLSKLAAYLAEHHWLRVSTETIRQILRAAGVTWQRTKTWKASRDPDFAATMDRILALYDDPPADGRVICVDEFGPLNLQPRPGRGWFPRGHPGRRRATYTRTVGVRQMFAALDLATGQLFYRFRDRKRWREFLAFCKQLRARLAAGRLYLICDNYGAHQKAEVRAWCAEQNVELVFTPSNASWLNWIECEFTALRYFTLDGSDYPSHTAQETAIARYIRWANKHATPKRHFAANSKIRRPDYLPNVA</sequence>
<dbReference type="InterPro" id="IPR038717">
    <property type="entry name" value="Tc1-like_DDE_dom"/>
</dbReference>
<organism evidence="2 3">
    <name type="scientific">Kibdelosporangium philippinense</name>
    <dbReference type="NCBI Taxonomy" id="211113"/>
    <lineage>
        <taxon>Bacteria</taxon>
        <taxon>Bacillati</taxon>
        <taxon>Actinomycetota</taxon>
        <taxon>Actinomycetes</taxon>
        <taxon>Pseudonocardiales</taxon>
        <taxon>Pseudonocardiaceae</taxon>
        <taxon>Kibdelosporangium</taxon>
    </lineage>
</organism>
<dbReference type="Gene3D" id="3.30.420.10">
    <property type="entry name" value="Ribonuclease H-like superfamily/Ribonuclease H"/>
    <property type="match status" value="1"/>
</dbReference>
<keyword evidence="3" id="KW-1185">Reference proteome</keyword>
<dbReference type="NCBIfam" id="NF033545">
    <property type="entry name" value="transpos_IS630"/>
    <property type="match status" value="1"/>
</dbReference>
<accession>A0ABS8ZQI3</accession>
<dbReference type="Proteomes" id="UP001521150">
    <property type="component" value="Unassembled WGS sequence"/>
</dbReference>
<dbReference type="Pfam" id="PF13565">
    <property type="entry name" value="HTH_32"/>
    <property type="match status" value="1"/>
</dbReference>
<proteinExistence type="predicted"/>
<dbReference type="InterPro" id="IPR047655">
    <property type="entry name" value="Transpos_IS630-like"/>
</dbReference>
<dbReference type="InterPro" id="IPR009057">
    <property type="entry name" value="Homeodomain-like_sf"/>
</dbReference>
<reference evidence="2 3" key="1">
    <citation type="submission" date="2021-12" db="EMBL/GenBank/DDBJ databases">
        <title>Genome sequence of Kibdelosporangium philippinense ATCC 49844.</title>
        <authorList>
            <person name="Fedorov E.A."/>
            <person name="Omeragic M."/>
            <person name="Shalygina K.F."/>
            <person name="Maclea K.S."/>
        </authorList>
    </citation>
    <scope>NUCLEOTIDE SEQUENCE [LARGE SCALE GENOMIC DNA]</scope>
    <source>
        <strain evidence="2 3">ATCC 49844</strain>
    </source>
</reference>
<feature type="domain" description="Tc1-like transposase DDE" evidence="1">
    <location>
        <begin position="181"/>
        <end position="311"/>
    </location>
</feature>
<name>A0ABS8ZQI3_9PSEU</name>
<evidence type="ECO:0000313" key="2">
    <source>
        <dbReference type="EMBL" id="MCE7010009.1"/>
    </source>
</evidence>
<evidence type="ECO:0000313" key="3">
    <source>
        <dbReference type="Proteomes" id="UP001521150"/>
    </source>
</evidence>
<dbReference type="EMBL" id="JAJVCN010000004">
    <property type="protein sequence ID" value="MCE7010009.1"/>
    <property type="molecule type" value="Genomic_DNA"/>
</dbReference>